<reference evidence="1 2" key="1">
    <citation type="journal article" date="2019" name="Sci. Rep.">
        <title>Orb-weaving spider Araneus ventricosus genome elucidates the spidroin gene catalogue.</title>
        <authorList>
            <person name="Kono N."/>
            <person name="Nakamura H."/>
            <person name="Ohtoshi R."/>
            <person name="Moran D.A.P."/>
            <person name="Shinohara A."/>
            <person name="Yoshida Y."/>
            <person name="Fujiwara M."/>
            <person name="Mori M."/>
            <person name="Tomita M."/>
            <person name="Arakawa K."/>
        </authorList>
    </citation>
    <scope>NUCLEOTIDE SEQUENCE [LARGE SCALE GENOMIC DNA]</scope>
</reference>
<organism evidence="1 2">
    <name type="scientific">Araneus ventricosus</name>
    <name type="common">Orbweaver spider</name>
    <name type="synonym">Epeira ventricosa</name>
    <dbReference type="NCBI Taxonomy" id="182803"/>
    <lineage>
        <taxon>Eukaryota</taxon>
        <taxon>Metazoa</taxon>
        <taxon>Ecdysozoa</taxon>
        <taxon>Arthropoda</taxon>
        <taxon>Chelicerata</taxon>
        <taxon>Arachnida</taxon>
        <taxon>Araneae</taxon>
        <taxon>Araneomorphae</taxon>
        <taxon>Entelegynae</taxon>
        <taxon>Araneoidea</taxon>
        <taxon>Araneidae</taxon>
        <taxon>Araneus</taxon>
    </lineage>
</organism>
<dbReference type="Proteomes" id="UP000499080">
    <property type="component" value="Unassembled WGS sequence"/>
</dbReference>
<name>A0A4Y2GHD2_ARAVE</name>
<sequence length="85" mass="9518">MSYASAASSIKPGGHCILQIFITSKTFTTQQLFQLKEKLEIAWSKVRTIGWMIKQKSELRGGNARAVFCLNAVNTWLNELAAEEL</sequence>
<evidence type="ECO:0000313" key="2">
    <source>
        <dbReference type="Proteomes" id="UP000499080"/>
    </source>
</evidence>
<proteinExistence type="predicted"/>
<gene>
    <name evidence="1" type="ORF">AVEN_205127_1</name>
</gene>
<protein>
    <submittedName>
        <fullName evidence="1">Uncharacterized protein</fullName>
    </submittedName>
</protein>
<dbReference type="AlphaFoldDB" id="A0A4Y2GHD2"/>
<evidence type="ECO:0000313" key="1">
    <source>
        <dbReference type="EMBL" id="GBM51434.1"/>
    </source>
</evidence>
<comment type="caution">
    <text evidence="1">The sequence shown here is derived from an EMBL/GenBank/DDBJ whole genome shotgun (WGS) entry which is preliminary data.</text>
</comment>
<dbReference type="EMBL" id="BGPR01001336">
    <property type="protein sequence ID" value="GBM51434.1"/>
    <property type="molecule type" value="Genomic_DNA"/>
</dbReference>
<keyword evidence="2" id="KW-1185">Reference proteome</keyword>
<accession>A0A4Y2GHD2</accession>